<dbReference type="InterPro" id="IPR002934">
    <property type="entry name" value="Polymerase_NTP_transf_dom"/>
</dbReference>
<dbReference type="Pfam" id="PF01909">
    <property type="entry name" value="NTP_transf_2"/>
    <property type="match status" value="1"/>
</dbReference>
<evidence type="ECO:0000313" key="3">
    <source>
        <dbReference type="Proteomes" id="UP000635606"/>
    </source>
</evidence>
<dbReference type="GO" id="GO:0016779">
    <property type="term" value="F:nucleotidyltransferase activity"/>
    <property type="evidence" value="ECO:0007669"/>
    <property type="project" value="InterPro"/>
</dbReference>
<sequence length="238" mass="25509">MAEFAGQVADRLADLPGVTAVALGGSRANGTHRPDSDWDFAIYYRGRFDPADLRAVGWPGEVSELGGWGGGIMNGGGWMEVDGERVDVIYRDLDEVEHHLAEARAGRFRIENLLGYLAGVPTYLLVAELAGHRVLHGDLPRPEYPDALREAAPAQWFGRARFSLDYGRTAYAVHGQALAATGAAARAAAEAAHGILAARGEWVVNEKRILGRAGLRGLDAVAHDFDRVEAALRGAMLG</sequence>
<dbReference type="AlphaFoldDB" id="A0A8J4EG05"/>
<dbReference type="SUPFAM" id="SSF81301">
    <property type="entry name" value="Nucleotidyltransferase"/>
    <property type="match status" value="1"/>
</dbReference>
<comment type="caution">
    <text evidence="2">The sequence shown here is derived from an EMBL/GenBank/DDBJ whole genome shotgun (WGS) entry which is preliminary data.</text>
</comment>
<keyword evidence="3" id="KW-1185">Reference proteome</keyword>
<accession>A0A8J4EG05</accession>
<dbReference type="CDD" id="cd05403">
    <property type="entry name" value="NT_KNTase_like"/>
    <property type="match status" value="1"/>
</dbReference>
<organism evidence="2 3">
    <name type="scientific">Virgisporangium ochraceum</name>
    <dbReference type="NCBI Taxonomy" id="65505"/>
    <lineage>
        <taxon>Bacteria</taxon>
        <taxon>Bacillati</taxon>
        <taxon>Actinomycetota</taxon>
        <taxon>Actinomycetes</taxon>
        <taxon>Micromonosporales</taxon>
        <taxon>Micromonosporaceae</taxon>
        <taxon>Virgisporangium</taxon>
    </lineage>
</organism>
<dbReference type="EMBL" id="BOPH01000113">
    <property type="protein sequence ID" value="GIJ73389.1"/>
    <property type="molecule type" value="Genomic_DNA"/>
</dbReference>
<protein>
    <submittedName>
        <fullName evidence="2">DNA polymerase subunit beta</fullName>
    </submittedName>
</protein>
<name>A0A8J4EG05_9ACTN</name>
<evidence type="ECO:0000313" key="2">
    <source>
        <dbReference type="EMBL" id="GIJ73389.1"/>
    </source>
</evidence>
<gene>
    <name evidence="2" type="ORF">Voc01_083060</name>
</gene>
<dbReference type="Gene3D" id="3.30.460.10">
    <property type="entry name" value="Beta Polymerase, domain 2"/>
    <property type="match status" value="1"/>
</dbReference>
<reference evidence="2" key="1">
    <citation type="submission" date="2021-01" db="EMBL/GenBank/DDBJ databases">
        <title>Whole genome shotgun sequence of Virgisporangium ochraceum NBRC 16418.</title>
        <authorList>
            <person name="Komaki H."/>
            <person name="Tamura T."/>
        </authorList>
    </citation>
    <scope>NUCLEOTIDE SEQUENCE</scope>
    <source>
        <strain evidence="2">NBRC 16418</strain>
    </source>
</reference>
<proteinExistence type="predicted"/>
<dbReference type="Proteomes" id="UP000635606">
    <property type="component" value="Unassembled WGS sequence"/>
</dbReference>
<dbReference type="RefSeq" id="WP_203933199.1">
    <property type="nucleotide sequence ID" value="NZ_BOPH01000113.1"/>
</dbReference>
<dbReference type="InterPro" id="IPR043519">
    <property type="entry name" value="NT_sf"/>
</dbReference>
<evidence type="ECO:0000259" key="1">
    <source>
        <dbReference type="Pfam" id="PF01909"/>
    </source>
</evidence>
<feature type="domain" description="Polymerase nucleotidyl transferase" evidence="1">
    <location>
        <begin position="8"/>
        <end position="67"/>
    </location>
</feature>